<gene>
    <name evidence="1" type="ORF">STRLI_007528</name>
</gene>
<accession>A0ABY7IR09</accession>
<name>A0ABY7IR09_STRNI</name>
<keyword evidence="2" id="KW-1185">Reference proteome</keyword>
<organism evidence="1 2">
    <name type="scientific">Streptomyces nigrescens</name>
    <dbReference type="NCBI Taxonomy" id="1920"/>
    <lineage>
        <taxon>Bacteria</taxon>
        <taxon>Bacillati</taxon>
        <taxon>Actinomycetota</taxon>
        <taxon>Actinomycetes</taxon>
        <taxon>Kitasatosporales</taxon>
        <taxon>Streptomycetaceae</taxon>
        <taxon>Streptomyces</taxon>
    </lineage>
</organism>
<protein>
    <submittedName>
        <fullName evidence="1">Uncharacterized protein</fullName>
    </submittedName>
</protein>
<dbReference type="GeneID" id="301336978"/>
<proteinExistence type="predicted"/>
<dbReference type="RefSeq" id="WP_159491696.1">
    <property type="nucleotide sequence ID" value="NZ_BLIP01000003.1"/>
</dbReference>
<dbReference type="Proteomes" id="UP001210609">
    <property type="component" value="Chromosome"/>
</dbReference>
<evidence type="ECO:0000313" key="2">
    <source>
        <dbReference type="Proteomes" id="UP001210609"/>
    </source>
</evidence>
<evidence type="ECO:0000313" key="1">
    <source>
        <dbReference type="EMBL" id="WAU01208.1"/>
    </source>
</evidence>
<sequence length="53" mass="5439">MGAAIAAQPLGGEQSGVVVQPGVLHPRAEVQLQVQAYVIDVGQSGQSGRKSLR</sequence>
<reference evidence="1 2" key="1">
    <citation type="submission" date="2022-12" db="EMBL/GenBank/DDBJ databases">
        <authorList>
            <person name="Ruckert C."/>
            <person name="Busche T."/>
            <person name="Kalinowski J."/>
            <person name="Wittmann C."/>
        </authorList>
    </citation>
    <scope>NUCLEOTIDE SEQUENCE [LARGE SCALE GENOMIC DNA]</scope>
    <source>
        <strain evidence="1 2">DSM 40555</strain>
    </source>
</reference>
<dbReference type="EMBL" id="CP114202">
    <property type="protein sequence ID" value="WAU01208.1"/>
    <property type="molecule type" value="Genomic_DNA"/>
</dbReference>